<organism evidence="1 2">
    <name type="scientific">Eumeta variegata</name>
    <name type="common">Bagworm moth</name>
    <name type="synonym">Eumeta japonica</name>
    <dbReference type="NCBI Taxonomy" id="151549"/>
    <lineage>
        <taxon>Eukaryota</taxon>
        <taxon>Metazoa</taxon>
        <taxon>Ecdysozoa</taxon>
        <taxon>Arthropoda</taxon>
        <taxon>Hexapoda</taxon>
        <taxon>Insecta</taxon>
        <taxon>Pterygota</taxon>
        <taxon>Neoptera</taxon>
        <taxon>Endopterygota</taxon>
        <taxon>Lepidoptera</taxon>
        <taxon>Glossata</taxon>
        <taxon>Ditrysia</taxon>
        <taxon>Tineoidea</taxon>
        <taxon>Psychidae</taxon>
        <taxon>Oiketicinae</taxon>
        <taxon>Eumeta</taxon>
    </lineage>
</organism>
<dbReference type="EMBL" id="BGZK01001723">
    <property type="protein sequence ID" value="GBP85211.1"/>
    <property type="molecule type" value="Genomic_DNA"/>
</dbReference>
<accession>A0A4C1Z8V0</accession>
<reference evidence="1 2" key="1">
    <citation type="journal article" date="2019" name="Commun. Biol.">
        <title>The bagworm genome reveals a unique fibroin gene that provides high tensile strength.</title>
        <authorList>
            <person name="Kono N."/>
            <person name="Nakamura H."/>
            <person name="Ohtoshi R."/>
            <person name="Tomita M."/>
            <person name="Numata K."/>
            <person name="Arakawa K."/>
        </authorList>
    </citation>
    <scope>NUCLEOTIDE SEQUENCE [LARGE SCALE GENOMIC DNA]</scope>
</reference>
<evidence type="ECO:0000313" key="2">
    <source>
        <dbReference type="Proteomes" id="UP000299102"/>
    </source>
</evidence>
<dbReference type="AlphaFoldDB" id="A0A4C1Z8V0"/>
<sequence>MVSEVEISIKRDAQLFVSVLPRNRCIVNAERRGTVSDYYWTPTFPKYERYCCRFLGIYLDPPDLKPSSQLFDGLLEVKVANVGSVPAYLGGGVLPPPPCGRRASLSPEEIRFIIYFH</sequence>
<evidence type="ECO:0000313" key="1">
    <source>
        <dbReference type="EMBL" id="GBP85211.1"/>
    </source>
</evidence>
<protein>
    <submittedName>
        <fullName evidence="1">Uncharacterized protein</fullName>
    </submittedName>
</protein>
<comment type="caution">
    <text evidence="1">The sequence shown here is derived from an EMBL/GenBank/DDBJ whole genome shotgun (WGS) entry which is preliminary data.</text>
</comment>
<gene>
    <name evidence="1" type="ORF">EVAR_55688_1</name>
</gene>
<dbReference type="Proteomes" id="UP000299102">
    <property type="component" value="Unassembled WGS sequence"/>
</dbReference>
<name>A0A4C1Z8V0_EUMVA</name>
<keyword evidence="2" id="KW-1185">Reference proteome</keyword>
<proteinExistence type="predicted"/>